<dbReference type="KEGG" id="pabo:BCY86_04960"/>
<feature type="domain" description="AMP-dependent synthetase/ligase" evidence="3">
    <location>
        <begin position="33"/>
        <end position="458"/>
    </location>
</feature>
<keyword evidence="5" id="KW-1185">Reference proteome</keyword>
<protein>
    <recommendedName>
        <fullName evidence="3">AMP-dependent synthetase/ligase domain-containing protein</fullName>
    </recommendedName>
</protein>
<dbReference type="AlphaFoldDB" id="A0A1L6MX21"/>
<organism evidence="4 5">
    <name type="scientific">Pajaroellobacter abortibovis</name>
    <dbReference type="NCBI Taxonomy" id="1882918"/>
    <lineage>
        <taxon>Bacteria</taxon>
        <taxon>Pseudomonadati</taxon>
        <taxon>Myxococcota</taxon>
        <taxon>Polyangia</taxon>
        <taxon>Polyangiales</taxon>
        <taxon>Polyangiaceae</taxon>
    </lineage>
</organism>
<sequence>MSPVSFYTLLDIYQRSIQSFGPLKLFGVKCHTTWKWMTYAEFATCVERMRSGLRSLGVKMEDAVAIISNNHPEWAIAAYASYGLGARFVPMYEAQAEQELEYILQDCRAHVLFLGSTALLKTIRVLIPRLPDLKHIVLLEHDTLIGHVNDARSAPHQYEEVSSWAGPVHLILYSDLLELGQKAGVDIPEKVDPDVVATLIYTSGTTGNPKGVMLTHQNITANVNAVRQMLPMSSEDCSLAFLPWAHSFGQTAELHSLFSLGASIAIAGPKERLLQDLEEIQPTVLFIVPRLLNKMYTSVQDKISSKSPLFQQMVQRALQSREKRRNGNSINLLDQVVEALIDRLLFSKIRARFGRRIRYVFCGGATLNQDIARFMESVGIPIYEGYGLTEASPVVSVNSPLGCQPGSVGRLLPGVRVVIDPQALYEEGVFENSVSVRSNNVYLEGEVIVYGQNVMKGYALRPVETAQALTGDGGLRTGDRGYLDKDGFLFVTGRIKEQYKLENGKYIVPTLLEEKLKLSRFILNAMVYGINRPYNVALIVVDVNAVLTALKRQGLSCTAFPEELLEHVELRSFLREEIDRLFHRFKKFESIVDFALIRDDFTVENGMLTPSQKLKRQKIWEVYREKIEKLYASQIPPFRLGLTNSERGVR</sequence>
<dbReference type="PROSITE" id="PS00455">
    <property type="entry name" value="AMP_BINDING"/>
    <property type="match status" value="1"/>
</dbReference>
<dbReference type="RefSeq" id="WP_075276767.1">
    <property type="nucleotide sequence ID" value="NZ_CP016908.1"/>
</dbReference>
<dbReference type="OrthoDB" id="9801302at2"/>
<dbReference type="GO" id="GO:0005524">
    <property type="term" value="F:ATP binding"/>
    <property type="evidence" value="ECO:0007669"/>
    <property type="project" value="UniProtKB-KW"/>
</dbReference>
<dbReference type="Pfam" id="PF00501">
    <property type="entry name" value="AMP-binding"/>
    <property type="match status" value="1"/>
</dbReference>
<dbReference type="InterPro" id="IPR000873">
    <property type="entry name" value="AMP-dep_synth/lig_dom"/>
</dbReference>
<dbReference type="Pfam" id="PF23562">
    <property type="entry name" value="AMP-binding_C_3"/>
    <property type="match status" value="1"/>
</dbReference>
<dbReference type="Gene3D" id="3.40.50.12780">
    <property type="entry name" value="N-terminal domain of ligase-like"/>
    <property type="match status" value="1"/>
</dbReference>
<dbReference type="STRING" id="1882918.BCY86_04960"/>
<name>A0A1L6MX21_9BACT</name>
<evidence type="ECO:0000259" key="3">
    <source>
        <dbReference type="Pfam" id="PF00501"/>
    </source>
</evidence>
<dbReference type="EMBL" id="CP016908">
    <property type="protein sequence ID" value="APS00101.1"/>
    <property type="molecule type" value="Genomic_DNA"/>
</dbReference>
<dbReference type="InterPro" id="IPR042099">
    <property type="entry name" value="ANL_N_sf"/>
</dbReference>
<dbReference type="Proteomes" id="UP000185544">
    <property type="component" value="Chromosome"/>
</dbReference>
<evidence type="ECO:0000313" key="4">
    <source>
        <dbReference type="EMBL" id="APS00101.1"/>
    </source>
</evidence>
<dbReference type="PANTHER" id="PTHR43272:SF33">
    <property type="entry name" value="AMP-BINDING DOMAIN-CONTAINING PROTEIN-RELATED"/>
    <property type="match status" value="1"/>
</dbReference>
<keyword evidence="1" id="KW-0547">Nucleotide-binding</keyword>
<proteinExistence type="predicted"/>
<dbReference type="SUPFAM" id="SSF56801">
    <property type="entry name" value="Acetyl-CoA synthetase-like"/>
    <property type="match status" value="1"/>
</dbReference>
<dbReference type="GO" id="GO:0016020">
    <property type="term" value="C:membrane"/>
    <property type="evidence" value="ECO:0007669"/>
    <property type="project" value="TreeGrafter"/>
</dbReference>
<accession>A0A1L6MX21</accession>
<gene>
    <name evidence="4" type="ORF">BCY86_04960</name>
</gene>
<evidence type="ECO:0000256" key="1">
    <source>
        <dbReference type="ARBA" id="ARBA00022741"/>
    </source>
</evidence>
<dbReference type="PANTHER" id="PTHR43272">
    <property type="entry name" value="LONG-CHAIN-FATTY-ACID--COA LIGASE"/>
    <property type="match status" value="1"/>
</dbReference>
<dbReference type="InterPro" id="IPR020845">
    <property type="entry name" value="AMP-binding_CS"/>
</dbReference>
<keyword evidence="2" id="KW-0067">ATP-binding</keyword>
<evidence type="ECO:0000313" key="5">
    <source>
        <dbReference type="Proteomes" id="UP000185544"/>
    </source>
</evidence>
<reference evidence="4 5" key="1">
    <citation type="submission" date="2016-08" db="EMBL/GenBank/DDBJ databases">
        <title>Identification and validation of antigenic proteins from Pajaroellobacter abortibovis using de-novo genome sequence assembly and reverse vaccinology.</title>
        <authorList>
            <person name="Welly B.T."/>
            <person name="Miller M.R."/>
            <person name="Stott J.L."/>
            <person name="Blanchard M.T."/>
            <person name="Islas-Trejo A.D."/>
            <person name="O'Rourke S.M."/>
            <person name="Young A.E."/>
            <person name="Medrano J.F."/>
            <person name="Van Eenennaam A.L."/>
        </authorList>
    </citation>
    <scope>NUCLEOTIDE SEQUENCE [LARGE SCALE GENOMIC DNA]</scope>
    <source>
        <strain evidence="4 5">BTF92-0548A/99-0131</strain>
    </source>
</reference>
<dbReference type="CDD" id="cd05907">
    <property type="entry name" value="VL_LC_FACS_like"/>
    <property type="match status" value="1"/>
</dbReference>
<evidence type="ECO:0000256" key="2">
    <source>
        <dbReference type="ARBA" id="ARBA00022840"/>
    </source>
</evidence>
<dbReference type="GO" id="GO:0004467">
    <property type="term" value="F:long-chain fatty acid-CoA ligase activity"/>
    <property type="evidence" value="ECO:0007669"/>
    <property type="project" value="TreeGrafter"/>
</dbReference>